<evidence type="ECO:0000313" key="1">
    <source>
        <dbReference type="EMBL" id="NDU96685.1"/>
    </source>
</evidence>
<evidence type="ECO:0000313" key="2">
    <source>
        <dbReference type="Proteomes" id="UP000474175"/>
    </source>
</evidence>
<organism evidence="1 2">
    <name type="scientific">Spirosoma terrae</name>
    <dbReference type="NCBI Taxonomy" id="1968276"/>
    <lineage>
        <taxon>Bacteria</taxon>
        <taxon>Pseudomonadati</taxon>
        <taxon>Bacteroidota</taxon>
        <taxon>Cytophagia</taxon>
        <taxon>Cytophagales</taxon>
        <taxon>Cytophagaceae</taxon>
        <taxon>Spirosoma</taxon>
    </lineage>
</organism>
<keyword evidence="2" id="KW-1185">Reference proteome</keyword>
<dbReference type="EMBL" id="JAAFZH010000007">
    <property type="protein sequence ID" value="NDU96685.1"/>
    <property type="molecule type" value="Genomic_DNA"/>
</dbReference>
<dbReference type="Proteomes" id="UP000474175">
    <property type="component" value="Unassembled WGS sequence"/>
</dbReference>
<proteinExistence type="predicted"/>
<reference evidence="1 2" key="1">
    <citation type="submission" date="2020-02" db="EMBL/GenBank/DDBJ databases">
        <title>Draft genome sequence of two Spirosoma agri KCTC 52727 and Spirosoma terrae KCTC 52035.</title>
        <authorList>
            <person name="Rojas J."/>
            <person name="Ambika Manirajan B."/>
            <person name="Suarez C."/>
            <person name="Ratering S."/>
            <person name="Schnell S."/>
        </authorList>
    </citation>
    <scope>NUCLEOTIDE SEQUENCE [LARGE SCALE GENOMIC DNA]</scope>
    <source>
        <strain evidence="1 2">KCTC 52035</strain>
    </source>
</reference>
<gene>
    <name evidence="1" type="ORF">GK108_17515</name>
</gene>
<sequence length="372" mass="41101">MKNVLLFLLLQILFWGCGKKSIDPFAPSVNPAGEWTKEKGGAGGFDNYESYKNFQYTFEVATNDQTVSIQLSSPDISLQYVLIDDYNLPIEKSSISQKISNDYTLDAGTYRLVVMADRQATGRFALVLKGTKQGATLLPSTTLQASDTFGSLGGGGQSVSFKNHFYTVDVTEPFSSYDIEVQSTDTELMVYTYNPYGPTNAQFSSTRKGKYSYEIKSTTNTGPQLFMVTTAERGSMGSYDLRVTGQVDKLTRVESQSMVVTGQWSASSKVDQMKLAYDEYTLELTDDGPNPLDVEITSADTFVELYLQSNNGSYVSYSNQSSSQNKMFKVVPSSLVKGKYKIIARTSASAKGQYGTYTLNVFGRFSSFKKTE</sequence>
<dbReference type="AlphaFoldDB" id="A0A6L9L7U2"/>
<accession>A0A6L9L7U2</accession>
<dbReference type="RefSeq" id="WP_163951320.1">
    <property type="nucleotide sequence ID" value="NZ_JAAFZH010000007.1"/>
</dbReference>
<name>A0A6L9L7U2_9BACT</name>
<comment type="caution">
    <text evidence="1">The sequence shown here is derived from an EMBL/GenBank/DDBJ whole genome shotgun (WGS) entry which is preliminary data.</text>
</comment>
<protein>
    <submittedName>
        <fullName evidence="1">Uncharacterized protein</fullName>
    </submittedName>
</protein>